<feature type="compositionally biased region" description="Basic and acidic residues" evidence="1">
    <location>
        <begin position="99"/>
        <end position="120"/>
    </location>
</feature>
<dbReference type="RefSeq" id="WP_189038567.1">
    <property type="nucleotide sequence ID" value="NZ_BMMP01000013.1"/>
</dbReference>
<name>A0ABQ2MKN5_9ACTN</name>
<accession>A0ABQ2MKN5</accession>
<sequence>MAAPDPHIHVESGVVRRNAAVRELMASTFGLAGDLPSHVTTGCGTRVPYAMTSPRPESVTCLACREHARQAHLRFAEEVARLGGMPGSTITRGQAEQAAEQHRELAARYSGGEDRPDGGD</sequence>
<proteinExistence type="predicted"/>
<organism evidence="2 3">
    <name type="scientific">Streptomyces daqingensis</name>
    <dbReference type="NCBI Taxonomy" id="1472640"/>
    <lineage>
        <taxon>Bacteria</taxon>
        <taxon>Bacillati</taxon>
        <taxon>Actinomycetota</taxon>
        <taxon>Actinomycetes</taxon>
        <taxon>Kitasatosporales</taxon>
        <taxon>Streptomycetaceae</taxon>
        <taxon>Streptomyces</taxon>
    </lineage>
</organism>
<evidence type="ECO:0000256" key="1">
    <source>
        <dbReference type="SAM" id="MobiDB-lite"/>
    </source>
</evidence>
<dbReference type="Proteomes" id="UP000631535">
    <property type="component" value="Unassembled WGS sequence"/>
</dbReference>
<protein>
    <submittedName>
        <fullName evidence="2">Uncharacterized protein</fullName>
    </submittedName>
</protein>
<dbReference type="EMBL" id="BMMP01000013">
    <property type="protein sequence ID" value="GGO53457.1"/>
    <property type="molecule type" value="Genomic_DNA"/>
</dbReference>
<keyword evidence="3" id="KW-1185">Reference proteome</keyword>
<reference evidence="3" key="1">
    <citation type="journal article" date="2019" name="Int. J. Syst. Evol. Microbiol.">
        <title>The Global Catalogue of Microorganisms (GCM) 10K type strain sequencing project: providing services to taxonomists for standard genome sequencing and annotation.</title>
        <authorList>
            <consortium name="The Broad Institute Genomics Platform"/>
            <consortium name="The Broad Institute Genome Sequencing Center for Infectious Disease"/>
            <person name="Wu L."/>
            <person name="Ma J."/>
        </authorList>
    </citation>
    <scope>NUCLEOTIDE SEQUENCE [LARGE SCALE GENOMIC DNA]</scope>
    <source>
        <strain evidence="3">CGMCC 4.7178</strain>
    </source>
</reference>
<evidence type="ECO:0000313" key="2">
    <source>
        <dbReference type="EMBL" id="GGO53457.1"/>
    </source>
</evidence>
<comment type="caution">
    <text evidence="2">The sequence shown here is derived from an EMBL/GenBank/DDBJ whole genome shotgun (WGS) entry which is preliminary data.</text>
</comment>
<gene>
    <name evidence="2" type="ORF">GCM10012287_40140</name>
</gene>
<feature type="region of interest" description="Disordered" evidence="1">
    <location>
        <begin position="85"/>
        <end position="120"/>
    </location>
</feature>
<evidence type="ECO:0000313" key="3">
    <source>
        <dbReference type="Proteomes" id="UP000631535"/>
    </source>
</evidence>